<evidence type="ECO:0000313" key="4">
    <source>
        <dbReference type="Proteomes" id="UP000030655"/>
    </source>
</evidence>
<feature type="domain" description="Calcineurin-like phosphoesterase" evidence="2">
    <location>
        <begin position="52"/>
        <end position="229"/>
    </location>
</feature>
<dbReference type="GO" id="GO:0016787">
    <property type="term" value="F:hydrolase activity"/>
    <property type="evidence" value="ECO:0007669"/>
    <property type="project" value="InterPro"/>
</dbReference>
<feature type="transmembrane region" description="Helical" evidence="1">
    <location>
        <begin position="488"/>
        <end position="504"/>
    </location>
</feature>
<keyword evidence="1" id="KW-0812">Transmembrane</keyword>
<sequence length="513" mass="61404">MVKHKNKILFFIVVIIQALYIKKIINYIKNHSETEFTKKIPVVNVKKDYFYFLQITDTHLSRKFNKYQDKAFEEFLKETENMNYEFIIHTGDIFDSQDKFIGTRKEEYVNLVKLVKERRFHFIRGNHDIFKTTKEFNQEIAKILYNGSRENRNIYLKVNDKLILIRLLDGTPEYGTPKFYNFFGIINEPFNKLNHDLCINMCHYPTNVLKATNHNFKKSDAWFCGHFHSFFKYGNIFKNKGQLECVLRDFYSNSIFRIIAIYKGNLTFNDVYLKKPKVVILNPVDKNLGIEKINEKDLKFLAFGYKNIRIFIDDKEFFNYRVENELHTLKLPTKFSKISVEAENEYGQCKHEINVKTGLKLNSFPLAIPFFNVPYVFVGGYLVLLLLILHFLEKNFFVFVIRNIYNAYLPTMFVKAHDNNFIAFTATKAGMSTTFDVFYFHTFVNAAYDFILAISFYYHLPIIFCIFHIFQLLFFYKYYGYFFRPLEDFFFVFLIISSFYKYFVKKQTKKVDD</sequence>
<keyword evidence="1" id="KW-0472">Membrane</keyword>
<protein>
    <recommendedName>
        <fullName evidence="2">Calcineurin-like phosphoesterase domain-containing protein</fullName>
    </recommendedName>
</protein>
<keyword evidence="1" id="KW-1133">Transmembrane helix</keyword>
<dbReference type="PANTHER" id="PTHR31302">
    <property type="entry name" value="TRANSMEMBRANE PROTEIN WITH METALLOPHOSPHOESTERASE DOMAIN-RELATED"/>
    <property type="match status" value="1"/>
</dbReference>
<evidence type="ECO:0000259" key="2">
    <source>
        <dbReference type="Pfam" id="PF00149"/>
    </source>
</evidence>
<dbReference type="InterPro" id="IPR004843">
    <property type="entry name" value="Calcineurin-like_PHP"/>
</dbReference>
<gene>
    <name evidence="3" type="ORF">H312_02504</name>
</gene>
<proteinExistence type="predicted"/>
<evidence type="ECO:0000313" key="3">
    <source>
        <dbReference type="EMBL" id="KCZ80100.1"/>
    </source>
</evidence>
<dbReference type="InterPro" id="IPR029052">
    <property type="entry name" value="Metallo-depent_PP-like"/>
</dbReference>
<dbReference type="InterPro" id="IPR051158">
    <property type="entry name" value="Metallophosphoesterase_sf"/>
</dbReference>
<dbReference type="AlphaFoldDB" id="A0A059EYX8"/>
<dbReference type="SUPFAM" id="SSF56300">
    <property type="entry name" value="Metallo-dependent phosphatases"/>
    <property type="match status" value="1"/>
</dbReference>
<dbReference type="VEuPathDB" id="MicrosporidiaDB:H312_02504"/>
<dbReference type="PANTHER" id="PTHR31302:SF0">
    <property type="entry name" value="TRANSMEMBRANE PROTEIN WITH METALLOPHOSPHOESTERASE DOMAIN"/>
    <property type="match status" value="1"/>
</dbReference>
<keyword evidence="4" id="KW-1185">Reference proteome</keyword>
<feature type="transmembrane region" description="Helical" evidence="1">
    <location>
        <begin position="456"/>
        <end position="476"/>
    </location>
</feature>
<dbReference type="Gene3D" id="3.60.21.10">
    <property type="match status" value="1"/>
</dbReference>
<accession>A0A059EYX8</accession>
<dbReference type="Proteomes" id="UP000030655">
    <property type="component" value="Unassembled WGS sequence"/>
</dbReference>
<reference evidence="3 4" key="2">
    <citation type="submission" date="2014-03" db="EMBL/GenBank/DDBJ databases">
        <title>The Genome Sequence of Anncaliia algerae insect isolate PRA339.</title>
        <authorList>
            <consortium name="The Broad Institute Genome Sequencing Platform"/>
            <consortium name="The Broad Institute Genome Sequencing Center for Infectious Disease"/>
            <person name="Cuomo C."/>
            <person name="Becnel J."/>
            <person name="Sanscrainte N."/>
            <person name="Walker B."/>
            <person name="Young S.K."/>
            <person name="Zeng Q."/>
            <person name="Gargeya S."/>
            <person name="Fitzgerald M."/>
            <person name="Haas B."/>
            <person name="Abouelleil A."/>
            <person name="Alvarado L."/>
            <person name="Arachchi H.M."/>
            <person name="Berlin A.M."/>
            <person name="Chapman S.B."/>
            <person name="Dewar J."/>
            <person name="Goldberg J."/>
            <person name="Griggs A."/>
            <person name="Gujja S."/>
            <person name="Hansen M."/>
            <person name="Howarth C."/>
            <person name="Imamovic A."/>
            <person name="Larimer J."/>
            <person name="McCowan C."/>
            <person name="Murphy C."/>
            <person name="Neiman D."/>
            <person name="Pearson M."/>
            <person name="Priest M."/>
            <person name="Roberts A."/>
            <person name="Saif S."/>
            <person name="Shea T."/>
            <person name="Sisk P."/>
            <person name="Sykes S."/>
            <person name="Wortman J."/>
            <person name="Nusbaum C."/>
            <person name="Birren B."/>
        </authorList>
    </citation>
    <scope>NUCLEOTIDE SEQUENCE [LARGE SCALE GENOMIC DNA]</scope>
    <source>
        <strain evidence="3 4">PRA339</strain>
    </source>
</reference>
<reference evidence="4" key="1">
    <citation type="submission" date="2013-02" db="EMBL/GenBank/DDBJ databases">
        <authorList>
            <consortium name="The Broad Institute Genome Sequencing Platform"/>
            <person name="Cuomo C."/>
            <person name="Becnel J."/>
            <person name="Sanscrainte N."/>
            <person name="Walker B."/>
            <person name="Young S.K."/>
            <person name="Zeng Q."/>
            <person name="Gargeya S."/>
            <person name="Fitzgerald M."/>
            <person name="Haas B."/>
            <person name="Abouelleil A."/>
            <person name="Alvarado L."/>
            <person name="Arachchi H.M."/>
            <person name="Berlin A.M."/>
            <person name="Chapman S.B."/>
            <person name="Dewar J."/>
            <person name="Goldberg J."/>
            <person name="Griggs A."/>
            <person name="Gujja S."/>
            <person name="Hansen M."/>
            <person name="Howarth C."/>
            <person name="Imamovic A."/>
            <person name="Larimer J."/>
            <person name="McCowan C."/>
            <person name="Murphy C."/>
            <person name="Neiman D."/>
            <person name="Pearson M."/>
            <person name="Priest M."/>
            <person name="Roberts A."/>
            <person name="Saif S."/>
            <person name="Shea T."/>
            <person name="Sisk P."/>
            <person name="Sykes S."/>
            <person name="Wortman J."/>
            <person name="Nusbaum C."/>
            <person name="Birren B."/>
        </authorList>
    </citation>
    <scope>NUCLEOTIDE SEQUENCE [LARGE SCALE GENOMIC DNA]</scope>
    <source>
        <strain evidence="4">PRA339</strain>
    </source>
</reference>
<evidence type="ECO:0000256" key="1">
    <source>
        <dbReference type="SAM" id="Phobius"/>
    </source>
</evidence>
<name>A0A059EYX8_9MICR</name>
<dbReference type="HOGENOM" id="CLU_040661_0_0_1"/>
<organism evidence="3 4">
    <name type="scientific">Anncaliia algerae PRA339</name>
    <dbReference type="NCBI Taxonomy" id="1288291"/>
    <lineage>
        <taxon>Eukaryota</taxon>
        <taxon>Fungi</taxon>
        <taxon>Fungi incertae sedis</taxon>
        <taxon>Microsporidia</taxon>
        <taxon>Tubulinosematoidea</taxon>
        <taxon>Tubulinosematidae</taxon>
        <taxon>Anncaliia</taxon>
    </lineage>
</organism>
<dbReference type="OrthoDB" id="45365at2759"/>
<dbReference type="STRING" id="1288291.A0A059EYX8"/>
<dbReference type="EMBL" id="KK365204">
    <property type="protein sequence ID" value="KCZ80100.1"/>
    <property type="molecule type" value="Genomic_DNA"/>
</dbReference>
<dbReference type="Pfam" id="PF00149">
    <property type="entry name" value="Metallophos"/>
    <property type="match status" value="1"/>
</dbReference>
<feature type="transmembrane region" description="Helical" evidence="1">
    <location>
        <begin position="373"/>
        <end position="392"/>
    </location>
</feature>